<protein>
    <submittedName>
        <fullName evidence="2">Uncharacterized protein</fullName>
    </submittedName>
</protein>
<dbReference type="GO" id="GO:0016071">
    <property type="term" value="P:mRNA metabolic process"/>
    <property type="evidence" value="ECO:0007669"/>
    <property type="project" value="UniProtKB-ARBA"/>
</dbReference>
<sequence>MSSATQTTASPRPPRGKHQRSRSGNLPTTNNNETRGGRRPRGNRAHRGHNTVAQSNSVDQQPQDPSLTHNAADELAGPTGPRNSKKHSQPSVQRTPSSGIASTSLTDTDTAISHSATTPAKTQAAYAGPTFHASPAPSTLPIPKFLSKSVPAKTRVGPPTPPPDDDSDSGSSPTPSPSRQPLPIRSRHQDSPLNMLFEADRAERARNPNASPASTMFKSPDQIAVDARPNHARHDSYSSHSAPFAIELDGDSKTSRVSPPVPSPVAHRPVTVPSDPPQNRSTTLPNEGADAINNLLSRLSMSQKIPTDRSPPHHMPSDSALRNHTPPSHGGQSLFRSTSGPATPTPAVPQDDPNFFYGNRNLSPMFKAVSKNPDDPKRNSGLRTEITADSPLMPQGAFSLMPSVNIDGNGAGSRAIMGNALNSTPNARRGSAPHIQPNPQSYRGSPNQHLRRATRTNTPPAPSPKTNNMMAFIPSSVRAKPKLQATTPPPKLPPSNNLALEEDLRRMLNLGMSSNGTESH</sequence>
<evidence type="ECO:0000256" key="1">
    <source>
        <dbReference type="SAM" id="MobiDB-lite"/>
    </source>
</evidence>
<feature type="compositionally biased region" description="Polar residues" evidence="1">
    <location>
        <begin position="437"/>
        <end position="448"/>
    </location>
</feature>
<dbReference type="AlphaFoldDB" id="A0A2V1DXI8"/>
<feature type="compositionally biased region" description="Basic residues" evidence="1">
    <location>
        <begin position="37"/>
        <end position="49"/>
    </location>
</feature>
<gene>
    <name evidence="2" type="ORF">DM02DRAFT_589006</name>
</gene>
<dbReference type="Pfam" id="PF15365">
    <property type="entry name" value="PNRC"/>
    <property type="match status" value="1"/>
</dbReference>
<name>A0A2V1DXI8_9PLEO</name>
<feature type="compositionally biased region" description="Polar residues" evidence="1">
    <location>
        <begin position="22"/>
        <end position="34"/>
    </location>
</feature>
<accession>A0A2V1DXI8</accession>
<feature type="compositionally biased region" description="Polar residues" evidence="1">
    <location>
        <begin position="208"/>
        <end position="217"/>
    </location>
</feature>
<dbReference type="OrthoDB" id="2142961at2759"/>
<feature type="compositionally biased region" description="Polar residues" evidence="1">
    <location>
        <begin position="1"/>
        <end position="10"/>
    </location>
</feature>
<proteinExistence type="predicted"/>
<dbReference type="Proteomes" id="UP000244855">
    <property type="component" value="Unassembled WGS sequence"/>
</dbReference>
<feature type="compositionally biased region" description="Basic and acidic residues" evidence="1">
    <location>
        <begin position="228"/>
        <end position="237"/>
    </location>
</feature>
<feature type="region of interest" description="Disordered" evidence="1">
    <location>
        <begin position="417"/>
        <end position="469"/>
    </location>
</feature>
<feature type="region of interest" description="Disordered" evidence="1">
    <location>
        <begin position="304"/>
        <end position="360"/>
    </location>
</feature>
<evidence type="ECO:0000313" key="3">
    <source>
        <dbReference type="Proteomes" id="UP000244855"/>
    </source>
</evidence>
<feature type="compositionally biased region" description="Polar residues" evidence="1">
    <location>
        <begin position="51"/>
        <end position="69"/>
    </location>
</feature>
<feature type="compositionally biased region" description="Polar residues" evidence="1">
    <location>
        <begin position="320"/>
        <end position="342"/>
    </location>
</feature>
<feature type="compositionally biased region" description="Polar residues" evidence="1">
    <location>
        <begin position="89"/>
        <end position="121"/>
    </location>
</feature>
<organism evidence="2 3">
    <name type="scientific">Periconia macrospinosa</name>
    <dbReference type="NCBI Taxonomy" id="97972"/>
    <lineage>
        <taxon>Eukaryota</taxon>
        <taxon>Fungi</taxon>
        <taxon>Dikarya</taxon>
        <taxon>Ascomycota</taxon>
        <taxon>Pezizomycotina</taxon>
        <taxon>Dothideomycetes</taxon>
        <taxon>Pleosporomycetidae</taxon>
        <taxon>Pleosporales</taxon>
        <taxon>Massarineae</taxon>
        <taxon>Periconiaceae</taxon>
        <taxon>Periconia</taxon>
    </lineage>
</organism>
<dbReference type="InterPro" id="IPR028322">
    <property type="entry name" value="PNRC-like_rgn"/>
</dbReference>
<reference evidence="2 3" key="1">
    <citation type="journal article" date="2018" name="Sci. Rep.">
        <title>Comparative genomics provides insights into the lifestyle and reveals functional heterogeneity of dark septate endophytic fungi.</title>
        <authorList>
            <person name="Knapp D.G."/>
            <person name="Nemeth J.B."/>
            <person name="Barry K."/>
            <person name="Hainaut M."/>
            <person name="Henrissat B."/>
            <person name="Johnson J."/>
            <person name="Kuo A."/>
            <person name="Lim J.H.P."/>
            <person name="Lipzen A."/>
            <person name="Nolan M."/>
            <person name="Ohm R.A."/>
            <person name="Tamas L."/>
            <person name="Grigoriev I.V."/>
            <person name="Spatafora J.W."/>
            <person name="Nagy L.G."/>
            <person name="Kovacs G.M."/>
        </authorList>
    </citation>
    <scope>NUCLEOTIDE SEQUENCE [LARGE SCALE GENOMIC DNA]</scope>
    <source>
        <strain evidence="2 3">DSE2036</strain>
    </source>
</reference>
<evidence type="ECO:0000313" key="2">
    <source>
        <dbReference type="EMBL" id="PVI02746.1"/>
    </source>
</evidence>
<feature type="region of interest" description="Disordered" evidence="1">
    <location>
        <begin position="1"/>
        <end position="289"/>
    </location>
</feature>
<dbReference type="EMBL" id="KZ805339">
    <property type="protein sequence ID" value="PVI02746.1"/>
    <property type="molecule type" value="Genomic_DNA"/>
</dbReference>
<keyword evidence="3" id="KW-1185">Reference proteome</keyword>